<proteinExistence type="predicted"/>
<dbReference type="GeneID" id="5006227"/>
<accession>A4SA27</accession>
<dbReference type="HOGENOM" id="CLU_060843_0_0_1"/>
<dbReference type="AlphaFoldDB" id="A4SA27"/>
<organism evidence="2 3">
    <name type="scientific">Ostreococcus lucimarinus (strain CCE9901)</name>
    <dbReference type="NCBI Taxonomy" id="436017"/>
    <lineage>
        <taxon>Eukaryota</taxon>
        <taxon>Viridiplantae</taxon>
        <taxon>Chlorophyta</taxon>
        <taxon>Mamiellophyceae</taxon>
        <taxon>Mamiellales</taxon>
        <taxon>Bathycoccaceae</taxon>
        <taxon>Ostreococcus</taxon>
    </lineage>
</organism>
<feature type="region of interest" description="Disordered" evidence="1">
    <location>
        <begin position="237"/>
        <end position="279"/>
    </location>
</feature>
<gene>
    <name evidence="2" type="ORF">OSTLU_28405</name>
</gene>
<feature type="compositionally biased region" description="Basic and acidic residues" evidence="1">
    <location>
        <begin position="261"/>
        <end position="279"/>
    </location>
</feature>
<feature type="compositionally biased region" description="Low complexity" evidence="1">
    <location>
        <begin position="237"/>
        <end position="260"/>
    </location>
</feature>
<sequence>MEEFTSALIYAPAKAFGDGDAARDVRARVRCARAMHATSSSAVTIADGVANGAAMSAGTTPRTKAKVNARDARRVVRCAAVGDWIVAASGTDARAVGTTLAEARASAEGGAARVEAIRDALRRVTTKETTTPFAVIAFDGATKRGFAVRHKDGLRTRYGHDERGALVLALGDDFENGDALEELCAGRFIFGHGYVKPMEYGAFWKSAKSTRAGSPAKAAHGEARSVPRSPLGVVKTNAPRAEASARASSPNAYVPPARRAALAEEKRREEEARRKSEAVDRALAETLQNQERVASALGGALASALMKAVSRASFSKDESMNEVSRFHAARLSRQNIEAASSFYAPAAPASTAPRVASRASIDSCARLSIESHRESMEFLRRAAC</sequence>
<keyword evidence="3" id="KW-1185">Reference proteome</keyword>
<dbReference type="EMBL" id="CP000597">
    <property type="protein sequence ID" value="ABP00486.1"/>
    <property type="molecule type" value="Genomic_DNA"/>
</dbReference>
<dbReference type="Gramene" id="ABP00486">
    <property type="protein sequence ID" value="ABP00486"/>
    <property type="gene ID" value="OSTLU_28405"/>
</dbReference>
<name>A4SA27_OSTLU</name>
<dbReference type="Proteomes" id="UP000001568">
    <property type="component" value="Chromosome 17"/>
</dbReference>
<dbReference type="RefSeq" id="XP_001422169.1">
    <property type="nucleotide sequence ID" value="XM_001422132.1"/>
</dbReference>
<dbReference type="OMA" id="FGHRYVK"/>
<evidence type="ECO:0000256" key="1">
    <source>
        <dbReference type="SAM" id="MobiDB-lite"/>
    </source>
</evidence>
<dbReference type="OrthoDB" id="498991at2759"/>
<protein>
    <submittedName>
        <fullName evidence="2">Uncharacterized protein</fullName>
    </submittedName>
</protein>
<dbReference type="KEGG" id="olu:OSTLU_28405"/>
<evidence type="ECO:0000313" key="2">
    <source>
        <dbReference type="EMBL" id="ABP00486.1"/>
    </source>
</evidence>
<evidence type="ECO:0000313" key="3">
    <source>
        <dbReference type="Proteomes" id="UP000001568"/>
    </source>
</evidence>
<reference evidence="2 3" key="1">
    <citation type="journal article" date="2007" name="Proc. Natl. Acad. Sci. U.S.A.">
        <title>The tiny eukaryote Ostreococcus provides genomic insights into the paradox of plankton speciation.</title>
        <authorList>
            <person name="Palenik B."/>
            <person name="Grimwood J."/>
            <person name="Aerts A."/>
            <person name="Rouze P."/>
            <person name="Salamov A."/>
            <person name="Putnam N."/>
            <person name="Dupont C."/>
            <person name="Jorgensen R."/>
            <person name="Derelle E."/>
            <person name="Rombauts S."/>
            <person name="Zhou K."/>
            <person name="Otillar R."/>
            <person name="Merchant S.S."/>
            <person name="Podell S."/>
            <person name="Gaasterland T."/>
            <person name="Napoli C."/>
            <person name="Gendler K."/>
            <person name="Manuell A."/>
            <person name="Tai V."/>
            <person name="Vallon O."/>
            <person name="Piganeau G."/>
            <person name="Jancek S."/>
            <person name="Heijde M."/>
            <person name="Jabbari K."/>
            <person name="Bowler C."/>
            <person name="Lohr M."/>
            <person name="Robbens S."/>
            <person name="Werner G."/>
            <person name="Dubchak I."/>
            <person name="Pazour G.J."/>
            <person name="Ren Q."/>
            <person name="Paulsen I."/>
            <person name="Delwiche C."/>
            <person name="Schmutz J."/>
            <person name="Rokhsar D."/>
            <person name="Van de Peer Y."/>
            <person name="Moreau H."/>
            <person name="Grigoriev I.V."/>
        </authorList>
    </citation>
    <scope>NUCLEOTIDE SEQUENCE [LARGE SCALE GENOMIC DNA]</scope>
    <source>
        <strain evidence="2 3">CCE9901</strain>
    </source>
</reference>